<name>A0A6V8I5N1_9PROT</name>
<dbReference type="InterPro" id="IPR001498">
    <property type="entry name" value="Impact_N"/>
</dbReference>
<dbReference type="GO" id="GO:0032561">
    <property type="term" value="F:guanyl ribonucleotide binding"/>
    <property type="evidence" value="ECO:0007669"/>
    <property type="project" value="UniProtKB-ARBA"/>
</dbReference>
<dbReference type="AlphaFoldDB" id="A0A6V8I5N1"/>
<dbReference type="PANTHER" id="PTHR16301">
    <property type="entry name" value="IMPACT-RELATED"/>
    <property type="match status" value="1"/>
</dbReference>
<comment type="caution">
    <text evidence="3">The sequence shown here is derived from an EMBL/GenBank/DDBJ whole genome shotgun (WGS) entry which is preliminary data.</text>
</comment>
<dbReference type="GO" id="GO:0006446">
    <property type="term" value="P:regulation of translational initiation"/>
    <property type="evidence" value="ECO:0007669"/>
    <property type="project" value="TreeGrafter"/>
</dbReference>
<dbReference type="Pfam" id="PF01205">
    <property type="entry name" value="Impact_N"/>
    <property type="match status" value="1"/>
</dbReference>
<dbReference type="InterPro" id="IPR020569">
    <property type="entry name" value="UPF0029_Impact_CS"/>
</dbReference>
<dbReference type="InterPro" id="IPR036956">
    <property type="entry name" value="Impact_N_sf"/>
</dbReference>
<keyword evidence="4" id="KW-1185">Reference proteome</keyword>
<evidence type="ECO:0000313" key="4">
    <source>
        <dbReference type="Proteomes" id="UP000548726"/>
    </source>
</evidence>
<evidence type="ECO:0000259" key="2">
    <source>
        <dbReference type="Pfam" id="PF01205"/>
    </source>
</evidence>
<feature type="domain" description="Impact N-terminal" evidence="2">
    <location>
        <begin position="65"/>
        <end position="167"/>
    </location>
</feature>
<evidence type="ECO:0000313" key="3">
    <source>
        <dbReference type="EMBL" id="GFE92883.1"/>
    </source>
</evidence>
<protein>
    <recommendedName>
        <fullName evidence="2">Impact N-terminal domain-containing protein</fullName>
    </recommendedName>
</protein>
<dbReference type="PROSITE" id="PS00910">
    <property type="entry name" value="UPF0029"/>
    <property type="match status" value="1"/>
</dbReference>
<evidence type="ECO:0000256" key="1">
    <source>
        <dbReference type="ARBA" id="ARBA00007665"/>
    </source>
</evidence>
<dbReference type="GO" id="GO:0017111">
    <property type="term" value="F:ribonucleoside triphosphate phosphatase activity"/>
    <property type="evidence" value="ECO:0007669"/>
    <property type="project" value="UniProtKB-ARBA"/>
</dbReference>
<comment type="similarity">
    <text evidence="1">Belongs to the IMPACT family.</text>
</comment>
<reference evidence="3 4" key="1">
    <citation type="journal article" date="2020" name="Cell Rep.">
        <title>Local necrotic cells trigger systemic immune activation via gut microbiome dysbiosis in Drosophila.</title>
        <authorList>
            <person name="Kosakamoto H."/>
            <person name="Yamauchi T."/>
            <person name="Akuzawa-Tokita Y."/>
            <person name="Nishimura K."/>
            <person name="Soga T."/>
            <person name="Murakami T."/>
            <person name="Mori H."/>
            <person name="Yamamoto K."/>
            <person name="Miyazaki R."/>
            <person name="Koto A."/>
            <person name="Miura M."/>
            <person name="Obata F."/>
        </authorList>
    </citation>
    <scope>NUCLEOTIDE SEQUENCE [LARGE SCALE GENOMIC DNA]</scope>
    <source>
        <strain evidence="3 4">Ai</strain>
    </source>
</reference>
<dbReference type="InterPro" id="IPR020568">
    <property type="entry name" value="Ribosomal_Su5_D2-typ_SF"/>
</dbReference>
<dbReference type="PANTHER" id="PTHR16301:SF20">
    <property type="entry name" value="IMPACT FAMILY MEMBER YIGZ"/>
    <property type="match status" value="1"/>
</dbReference>
<dbReference type="InterPro" id="IPR023582">
    <property type="entry name" value="Impact"/>
</dbReference>
<dbReference type="GO" id="GO:0005737">
    <property type="term" value="C:cytoplasm"/>
    <property type="evidence" value="ECO:0007669"/>
    <property type="project" value="TreeGrafter"/>
</dbReference>
<dbReference type="SUPFAM" id="SSF54211">
    <property type="entry name" value="Ribosomal protein S5 domain 2-like"/>
    <property type="match status" value="1"/>
</dbReference>
<sequence>MRERNKTDNACQHLSFMHHAHSQPLAHKALFFHPQRPCRSSGRAFIMRAMTETLTGPFTLERDIKKSRFVARAAPVQSSEEADAFIAGIMAAEPDATHHCWAWQVGPHCRCHDAGEPSGTAGRPILQMITAQKLDLVAIVVTRWFGGIKLGAGGLVRAYGGTAAECLREAPKEELIERIRLSFHCPFSLLALMQARLQDWTGIESAPPDFDSTGALIVLSLPVEQQESITHRIQDLTSGQATVSVVED</sequence>
<dbReference type="Gene3D" id="3.30.70.240">
    <property type="match status" value="1"/>
</dbReference>
<dbReference type="Proteomes" id="UP000548726">
    <property type="component" value="Unassembled WGS sequence"/>
</dbReference>
<gene>
    <name evidence="3" type="ORF">DmAi_09420</name>
</gene>
<dbReference type="SUPFAM" id="SSF54980">
    <property type="entry name" value="EF-G C-terminal domain-like"/>
    <property type="match status" value="1"/>
</dbReference>
<accession>A0A6V8I5N1</accession>
<organism evidence="3 4">
    <name type="scientific">Acetobacter persici</name>
    <dbReference type="NCBI Taxonomy" id="1076596"/>
    <lineage>
        <taxon>Bacteria</taxon>
        <taxon>Pseudomonadati</taxon>
        <taxon>Pseudomonadota</taxon>
        <taxon>Alphaproteobacteria</taxon>
        <taxon>Acetobacterales</taxon>
        <taxon>Acetobacteraceae</taxon>
        <taxon>Acetobacter</taxon>
    </lineage>
</organism>
<dbReference type="InterPro" id="IPR035647">
    <property type="entry name" value="EFG_III/V"/>
</dbReference>
<dbReference type="EMBL" id="BLJP01000002">
    <property type="protein sequence ID" value="GFE92883.1"/>
    <property type="molecule type" value="Genomic_DNA"/>
</dbReference>
<dbReference type="Gene3D" id="3.30.230.30">
    <property type="entry name" value="Impact, N-terminal domain"/>
    <property type="match status" value="1"/>
</dbReference>
<proteinExistence type="inferred from homology"/>